<name>A0A7X5BW42_9BACT</name>
<organism evidence="1 2">
    <name type="scientific">Corallococcus exiguus</name>
    <dbReference type="NCBI Taxonomy" id="83462"/>
    <lineage>
        <taxon>Bacteria</taxon>
        <taxon>Pseudomonadati</taxon>
        <taxon>Myxococcota</taxon>
        <taxon>Myxococcia</taxon>
        <taxon>Myxococcales</taxon>
        <taxon>Cystobacterineae</taxon>
        <taxon>Myxococcaceae</taxon>
        <taxon>Corallococcus</taxon>
    </lineage>
</organism>
<reference evidence="1 2" key="1">
    <citation type="submission" date="2020-01" db="EMBL/GenBank/DDBJ databases">
        <title>The draft genome sequence of Corallococcus exiguus DSM 14696.</title>
        <authorList>
            <person name="Zhang X."/>
            <person name="Zhu H."/>
        </authorList>
    </citation>
    <scope>NUCLEOTIDE SEQUENCE [LARGE SCALE GENOMIC DNA]</scope>
    <source>
        <strain evidence="1 2">DSM 14696</strain>
    </source>
</reference>
<dbReference type="RefSeq" id="WP_139922789.1">
    <property type="nucleotide sequence ID" value="NZ_CBCSLE010000109.1"/>
</dbReference>
<evidence type="ECO:0000313" key="2">
    <source>
        <dbReference type="Proteomes" id="UP000537825"/>
    </source>
</evidence>
<gene>
    <name evidence="1" type="ORF">GTZ93_39290</name>
</gene>
<evidence type="ECO:0000313" key="1">
    <source>
        <dbReference type="EMBL" id="NBC45854.1"/>
    </source>
</evidence>
<comment type="caution">
    <text evidence="1">The sequence shown here is derived from an EMBL/GenBank/DDBJ whole genome shotgun (WGS) entry which is preliminary data.</text>
</comment>
<proteinExistence type="predicted"/>
<dbReference type="EMBL" id="JAAAPK010000016">
    <property type="protein sequence ID" value="NBC45854.1"/>
    <property type="molecule type" value="Genomic_DNA"/>
</dbReference>
<sequence>MRLSFLPYFHEEKPTTTLGAYFDAQSNGFDFLRKAFFPRSLDGYNSHDESERRSFITLLDAASPRAHVVVAWKDERHWYVDELFYRLEGVDGWSRGAWAEVVEGSLADFIRFSPLIQSQAEAGRSLSADAHPADDVVLELSKSPGMPNTRHFNLEVFADGRFEVRRPREHDSRGSDVHRLTTLLIAASRLPAESGPSLPRPFMHDAQTRSVTYVVAGRRIRVTLDADTPPDIQNFANRMAAAYDVEL</sequence>
<accession>A0A7X5BW42</accession>
<dbReference type="Proteomes" id="UP000537825">
    <property type="component" value="Unassembled WGS sequence"/>
</dbReference>
<protein>
    <submittedName>
        <fullName evidence="1">Uncharacterized protein</fullName>
    </submittedName>
</protein>
<dbReference type="AlphaFoldDB" id="A0A7X5BW42"/>
<keyword evidence="2" id="KW-1185">Reference proteome</keyword>